<proteinExistence type="predicted"/>
<sequence length="92" mass="10234">MEKLLEHRDNGPCHKLCPAQRLGRRKCEGNSVMEYVPSPVPSGSELLLCWFDFIQFASFYPLESDGGRCVERGRGKLLQHHGPASQSYGGAV</sequence>
<dbReference type="EMBL" id="CM055761">
    <property type="protein sequence ID" value="KAJ7986492.1"/>
    <property type="molecule type" value="Genomic_DNA"/>
</dbReference>
<comment type="caution">
    <text evidence="1">The sequence shown here is derived from an EMBL/GenBank/DDBJ whole genome shotgun (WGS) entry which is preliminary data.</text>
</comment>
<gene>
    <name evidence="1" type="ORF">DPEC_G00340440</name>
</gene>
<protein>
    <submittedName>
        <fullName evidence="1">Uncharacterized protein</fullName>
    </submittedName>
</protein>
<evidence type="ECO:0000313" key="1">
    <source>
        <dbReference type="EMBL" id="KAJ7986492.1"/>
    </source>
</evidence>
<organism evidence="1 2">
    <name type="scientific">Dallia pectoralis</name>
    <name type="common">Alaska blackfish</name>
    <dbReference type="NCBI Taxonomy" id="75939"/>
    <lineage>
        <taxon>Eukaryota</taxon>
        <taxon>Metazoa</taxon>
        <taxon>Chordata</taxon>
        <taxon>Craniata</taxon>
        <taxon>Vertebrata</taxon>
        <taxon>Euteleostomi</taxon>
        <taxon>Actinopterygii</taxon>
        <taxon>Neopterygii</taxon>
        <taxon>Teleostei</taxon>
        <taxon>Protacanthopterygii</taxon>
        <taxon>Esociformes</taxon>
        <taxon>Umbridae</taxon>
        <taxon>Dallia</taxon>
    </lineage>
</organism>
<accession>A0ACC2F5A4</accession>
<reference evidence="1" key="1">
    <citation type="submission" date="2021-05" db="EMBL/GenBank/DDBJ databases">
        <authorList>
            <person name="Pan Q."/>
            <person name="Jouanno E."/>
            <person name="Zahm M."/>
            <person name="Klopp C."/>
            <person name="Cabau C."/>
            <person name="Louis A."/>
            <person name="Berthelot C."/>
            <person name="Parey E."/>
            <person name="Roest Crollius H."/>
            <person name="Montfort J."/>
            <person name="Robinson-Rechavi M."/>
            <person name="Bouchez O."/>
            <person name="Lampietro C."/>
            <person name="Lopez Roques C."/>
            <person name="Donnadieu C."/>
            <person name="Postlethwait J."/>
            <person name="Bobe J."/>
            <person name="Dillon D."/>
            <person name="Chandos A."/>
            <person name="von Hippel F."/>
            <person name="Guiguen Y."/>
        </authorList>
    </citation>
    <scope>NUCLEOTIDE SEQUENCE</scope>
    <source>
        <strain evidence="1">YG-Jan2019</strain>
    </source>
</reference>
<evidence type="ECO:0000313" key="2">
    <source>
        <dbReference type="Proteomes" id="UP001157502"/>
    </source>
</evidence>
<name>A0ACC2F5A4_DALPE</name>
<dbReference type="Proteomes" id="UP001157502">
    <property type="component" value="Chromosome 34"/>
</dbReference>
<keyword evidence="2" id="KW-1185">Reference proteome</keyword>